<organism evidence="2 5">
    <name type="scientific">Flavobacterium pectinovorum</name>
    <dbReference type="NCBI Taxonomy" id="29533"/>
    <lineage>
        <taxon>Bacteria</taxon>
        <taxon>Pseudomonadati</taxon>
        <taxon>Bacteroidota</taxon>
        <taxon>Flavobacteriia</taxon>
        <taxon>Flavobacteriales</taxon>
        <taxon>Flavobacteriaceae</taxon>
        <taxon>Flavobacterium</taxon>
    </lineage>
</organism>
<evidence type="ECO:0000313" key="2">
    <source>
        <dbReference type="EMBL" id="OXB07694.1"/>
    </source>
</evidence>
<dbReference type="EMBL" id="MUHB01000003">
    <property type="protein sequence ID" value="OXB07694.1"/>
    <property type="molecule type" value="Genomic_DNA"/>
</dbReference>
<proteinExistence type="predicted"/>
<dbReference type="Proteomes" id="UP000198431">
    <property type="component" value="Unassembled WGS sequence"/>
</dbReference>
<dbReference type="RefSeq" id="WP_073396100.1">
    <property type="nucleotide sequence ID" value="NZ_FRBX01000004.1"/>
</dbReference>
<dbReference type="EMBL" id="FRBX01000004">
    <property type="protein sequence ID" value="SHM76889.1"/>
    <property type="molecule type" value="Genomic_DNA"/>
</dbReference>
<name>A0AB36P5R5_9FLAO</name>
<accession>A0AB36P5R5</accession>
<dbReference type="Proteomes" id="UP000184216">
    <property type="component" value="Unassembled WGS sequence"/>
</dbReference>
<sequence length="169" mass="19257">MTKTTLTGPGPEGKIYPPGKCMKPESQSRITKKTPISFPENKSPIPFAPIVQATLKEDGTFQVRAVFLVARKPKGQKEVEDDKEGELDFDIYQNWYVDLHGKRQLQFFIAYDILDDPEKEFDVYEASFKAEPYPYGKDTFAEIETIQTFLWDIDPETSRGTETVVQHGG</sequence>
<reference evidence="3 4" key="2">
    <citation type="submission" date="2016-11" db="EMBL/GenBank/DDBJ databases">
        <authorList>
            <person name="Varghese N."/>
            <person name="Submissions S."/>
        </authorList>
    </citation>
    <scope>NUCLEOTIDE SEQUENCE [LARGE SCALE GENOMIC DNA]</scope>
    <source>
        <strain evidence="3 4">DSM 6368</strain>
    </source>
</reference>
<protein>
    <submittedName>
        <fullName evidence="2">Uncharacterized protein</fullName>
    </submittedName>
</protein>
<reference evidence="2 5" key="1">
    <citation type="submission" date="2016-11" db="EMBL/GenBank/DDBJ databases">
        <title>Whole genomes of Flavobacteriaceae.</title>
        <authorList>
            <person name="Stine C."/>
            <person name="Li C."/>
            <person name="Tadesse D."/>
        </authorList>
    </citation>
    <scope>NUCLEOTIDE SEQUENCE [LARGE SCALE GENOMIC DNA]</scope>
    <source>
        <strain evidence="2 5">ATCC 19366</strain>
    </source>
</reference>
<evidence type="ECO:0000256" key="1">
    <source>
        <dbReference type="SAM" id="MobiDB-lite"/>
    </source>
</evidence>
<evidence type="ECO:0000313" key="5">
    <source>
        <dbReference type="Proteomes" id="UP000198431"/>
    </source>
</evidence>
<comment type="caution">
    <text evidence="2">The sequence shown here is derived from an EMBL/GenBank/DDBJ whole genome shotgun (WGS) entry which is preliminary data.</text>
</comment>
<keyword evidence="4" id="KW-1185">Reference proteome</keyword>
<feature type="region of interest" description="Disordered" evidence="1">
    <location>
        <begin position="1"/>
        <end position="40"/>
    </location>
</feature>
<gene>
    <name evidence="2" type="ORF">B0A72_02175</name>
    <name evidence="3" type="ORF">SAMN05444387_3141</name>
</gene>
<evidence type="ECO:0000313" key="4">
    <source>
        <dbReference type="Proteomes" id="UP000184216"/>
    </source>
</evidence>
<evidence type="ECO:0000313" key="3">
    <source>
        <dbReference type="EMBL" id="SHM76889.1"/>
    </source>
</evidence>
<dbReference type="AlphaFoldDB" id="A0AB36P5R5"/>